<keyword evidence="8" id="KW-0472">Membrane</keyword>
<dbReference type="EMBL" id="ARXV01000005">
    <property type="protein sequence ID" value="KGD65042.1"/>
    <property type="molecule type" value="Genomic_DNA"/>
</dbReference>
<evidence type="ECO:0000313" key="10">
    <source>
        <dbReference type="EMBL" id="KGD65042.1"/>
    </source>
</evidence>
<keyword evidence="5" id="KW-0378">Hydrolase</keyword>
<dbReference type="RefSeq" id="WP_052041457.1">
    <property type="nucleotide sequence ID" value="NZ_ARXV01000005.1"/>
</dbReference>
<dbReference type="GO" id="GO:0046872">
    <property type="term" value="F:metal ion binding"/>
    <property type="evidence" value="ECO:0007669"/>
    <property type="project" value="UniProtKB-KW"/>
</dbReference>
<dbReference type="InterPro" id="IPR018392">
    <property type="entry name" value="LysM"/>
</dbReference>
<comment type="cofactor">
    <cofactor evidence="1">
        <name>Zn(2+)</name>
        <dbReference type="ChEBI" id="CHEBI:29105"/>
    </cofactor>
</comment>
<dbReference type="PATRIC" id="fig|1177154.3.peg.1505"/>
<evidence type="ECO:0000256" key="4">
    <source>
        <dbReference type="ARBA" id="ARBA00022723"/>
    </source>
</evidence>
<dbReference type="CDD" id="cd12797">
    <property type="entry name" value="M23_peptidase"/>
    <property type="match status" value="1"/>
</dbReference>
<comment type="subcellular location">
    <subcellularLocation>
        <location evidence="2">Cell envelope</location>
    </subcellularLocation>
</comment>
<keyword evidence="6" id="KW-0862">Zinc</keyword>
<sequence length="439" mass="48233">MKQFFSAVGRLVRQFPRTHLLLAMVVLGGVIIVALQPDAPAPQQATKTLELPARSITTAPAPEQPSPPKGPQWQTLTVKPGDSLSSLLHPLGVGAGQVYALINSDEKLARLTKLRPGEQLEVIVSEDGALRGVRYNPSRVETLTAKLTGGGWTARLSQREYQKQTRFAQAEITNSLFLAGAAAGISDRLTMQLAELFAWDVDFVLDIRKGDQFRVLYEELYLDGEKVGEGDILMAEFWNQGRHLSAFRYETLSGDVEYLDIKGDSMRKEFIRTPVAFARISSRFNLSRKHPVLNRIRAHKGTDYAAPSGTPIRAAGDGKVIFAGVKGGYGNVIILKHGQIYTTLYAHMRSFAKGIRVGKRVKQGQTIGYVGSSGLATGPHLHYEFRINGVHRNPQTVPLPKARGINDNERSEFLIAANRLKAQMTLFAEAATLASSDVF</sequence>
<dbReference type="AlphaFoldDB" id="A0A095SKD6"/>
<proteinExistence type="predicted"/>
<feature type="transmembrane region" description="Helical" evidence="8">
    <location>
        <begin position="20"/>
        <end position="37"/>
    </location>
</feature>
<dbReference type="GO" id="GO:0006508">
    <property type="term" value="P:proteolysis"/>
    <property type="evidence" value="ECO:0007669"/>
    <property type="project" value="UniProtKB-KW"/>
</dbReference>
<evidence type="ECO:0000256" key="6">
    <source>
        <dbReference type="ARBA" id="ARBA00022833"/>
    </source>
</evidence>
<name>A0A095SKD6_9GAMM</name>
<dbReference type="Proteomes" id="UP000029444">
    <property type="component" value="Unassembled WGS sequence"/>
</dbReference>
<keyword evidence="8" id="KW-1133">Transmembrane helix</keyword>
<dbReference type="Gene3D" id="3.10.450.350">
    <property type="match status" value="2"/>
</dbReference>
<dbReference type="InterPro" id="IPR045834">
    <property type="entry name" value="Csd3_N2"/>
</dbReference>
<dbReference type="Pfam" id="PF01551">
    <property type="entry name" value="Peptidase_M23"/>
    <property type="match status" value="1"/>
</dbReference>
<keyword evidence="3" id="KW-0645">Protease</keyword>
<keyword evidence="7" id="KW-0482">Metalloprotease</keyword>
<evidence type="ECO:0000259" key="9">
    <source>
        <dbReference type="PROSITE" id="PS51782"/>
    </source>
</evidence>
<evidence type="ECO:0000256" key="3">
    <source>
        <dbReference type="ARBA" id="ARBA00022670"/>
    </source>
</evidence>
<dbReference type="InterPro" id="IPR050570">
    <property type="entry name" value="Cell_wall_metabolism_enzyme"/>
</dbReference>
<dbReference type="OrthoDB" id="9805070at2"/>
<dbReference type="InterPro" id="IPR011055">
    <property type="entry name" value="Dup_hybrid_motif"/>
</dbReference>
<keyword evidence="4" id="KW-0479">Metal-binding</keyword>
<dbReference type="PROSITE" id="PS51782">
    <property type="entry name" value="LYSM"/>
    <property type="match status" value="1"/>
</dbReference>
<keyword evidence="11" id="KW-1185">Reference proteome</keyword>
<dbReference type="InterPro" id="IPR016047">
    <property type="entry name" value="M23ase_b-sheet_dom"/>
</dbReference>
<gene>
    <name evidence="10" type="ORF">Y5S_01476</name>
</gene>
<protein>
    <submittedName>
        <fullName evidence="10">M24/M37 family peptidase</fullName>
    </submittedName>
</protein>
<dbReference type="eggNOG" id="COG0739">
    <property type="taxonomic scope" value="Bacteria"/>
</dbReference>
<reference evidence="10 11" key="1">
    <citation type="submission" date="2012-09" db="EMBL/GenBank/DDBJ databases">
        <title>Genome Sequence of alkane-degrading Bacterium Alcanivorax sp. 19-m-6.</title>
        <authorList>
            <person name="Lai Q."/>
            <person name="Shao Z."/>
        </authorList>
    </citation>
    <scope>NUCLEOTIDE SEQUENCE [LARGE SCALE GENOMIC DNA]</scope>
    <source>
        <strain evidence="10 11">19-m-6</strain>
    </source>
</reference>
<dbReference type="PANTHER" id="PTHR21666">
    <property type="entry name" value="PEPTIDASE-RELATED"/>
    <property type="match status" value="1"/>
</dbReference>
<organism evidence="10 11">
    <name type="scientific">Alcanivorax nanhaiticus</name>
    <dbReference type="NCBI Taxonomy" id="1177154"/>
    <lineage>
        <taxon>Bacteria</taxon>
        <taxon>Pseudomonadati</taxon>
        <taxon>Pseudomonadota</taxon>
        <taxon>Gammaproteobacteria</taxon>
        <taxon>Oceanospirillales</taxon>
        <taxon>Alcanivoracaceae</taxon>
        <taxon>Alcanivorax</taxon>
    </lineage>
</organism>
<dbReference type="Gene3D" id="2.70.70.10">
    <property type="entry name" value="Glucose Permease (Domain IIA)"/>
    <property type="match status" value="1"/>
</dbReference>
<evidence type="ECO:0000256" key="8">
    <source>
        <dbReference type="SAM" id="Phobius"/>
    </source>
</evidence>
<evidence type="ECO:0000256" key="5">
    <source>
        <dbReference type="ARBA" id="ARBA00022801"/>
    </source>
</evidence>
<evidence type="ECO:0000256" key="2">
    <source>
        <dbReference type="ARBA" id="ARBA00004196"/>
    </source>
</evidence>
<dbReference type="STRING" id="1177154.Y5S_01476"/>
<evidence type="ECO:0000256" key="1">
    <source>
        <dbReference type="ARBA" id="ARBA00001947"/>
    </source>
</evidence>
<evidence type="ECO:0000256" key="7">
    <source>
        <dbReference type="ARBA" id="ARBA00023049"/>
    </source>
</evidence>
<dbReference type="SUPFAM" id="SSF51261">
    <property type="entry name" value="Duplicated hybrid motif"/>
    <property type="match status" value="1"/>
</dbReference>
<accession>A0A095SKD6</accession>
<evidence type="ECO:0000313" key="11">
    <source>
        <dbReference type="Proteomes" id="UP000029444"/>
    </source>
</evidence>
<dbReference type="GO" id="GO:0004222">
    <property type="term" value="F:metalloendopeptidase activity"/>
    <property type="evidence" value="ECO:0007669"/>
    <property type="project" value="TreeGrafter"/>
</dbReference>
<dbReference type="FunFam" id="2.70.70.10:FF:000002">
    <property type="entry name" value="Murein DD-endopeptidase MepM"/>
    <property type="match status" value="1"/>
</dbReference>
<feature type="domain" description="LysM" evidence="9">
    <location>
        <begin position="74"/>
        <end position="122"/>
    </location>
</feature>
<dbReference type="GO" id="GO:0030313">
    <property type="term" value="C:cell envelope"/>
    <property type="evidence" value="ECO:0007669"/>
    <property type="project" value="UniProtKB-SubCell"/>
</dbReference>
<dbReference type="Pfam" id="PF19425">
    <property type="entry name" value="Csd3_N2"/>
    <property type="match status" value="1"/>
</dbReference>
<comment type="caution">
    <text evidence="10">The sequence shown here is derived from an EMBL/GenBank/DDBJ whole genome shotgun (WGS) entry which is preliminary data.</text>
</comment>
<dbReference type="eggNOG" id="COG3061">
    <property type="taxonomic scope" value="Bacteria"/>
</dbReference>
<dbReference type="PANTHER" id="PTHR21666:SF288">
    <property type="entry name" value="CELL DIVISION PROTEIN YTFB"/>
    <property type="match status" value="1"/>
</dbReference>
<keyword evidence="8" id="KW-0812">Transmembrane</keyword>